<dbReference type="AlphaFoldDB" id="A0A2P5P501"/>
<dbReference type="RefSeq" id="WP_102331562.1">
    <property type="nucleotide sequence ID" value="NZ_CP058566.2"/>
</dbReference>
<feature type="compositionally biased region" description="Polar residues" evidence="1">
    <location>
        <begin position="271"/>
        <end position="285"/>
    </location>
</feature>
<dbReference type="OrthoDB" id="7889018at2"/>
<sequence length="381" mass="41640">MPIATEKDLPRRDMEMIANSGAVCGTCGAVLTVAWGGELGWILRCGRSLEHNTMRRLSAKSSKELEGEKVYRRMKMQGTELTTISPEKMLAERMPAAMFPQSMSMEQRLFIAKIAVSYGLDPMMNELTVYQGQPFVSLAARLRKAQETEQLDGVDMRPATTEEKTGRGLEAGDYLFMAEVWRKGSSRPFMGWGTVKKAEIDRAVGNARSNNRDPFFLPLVKDPASMAEKRAIAKGLKLAFHLPLPSVEDIGGEDPLMPDSSPVPPAVPVSRANTHPQSIPSNTPPACSVIIDQSPAEGMVQPSENPERAATRPSAKPTRDPASIKILADCWKACHEDFGLQPKDCLRELGASNQADIVTTPSECYLVLKKLREDQGRGGGG</sequence>
<name>A0A2P5P501_9CHLR</name>
<reference evidence="2 3" key="1">
    <citation type="journal article" date="2017" name="ISME J.">
        <title>Grape pomace compost harbors organohalide-respiring Dehalogenimonas species with novel reductive dehalogenase genes.</title>
        <authorList>
            <person name="Yang Y."/>
            <person name="Higgins S.A."/>
            <person name="Yan J."/>
            <person name="Simsir B."/>
            <person name="Chourey K."/>
            <person name="Iyer R."/>
            <person name="Hettich R.L."/>
            <person name="Baldwin B."/>
            <person name="Ogles D.M."/>
            <person name="Loffler F.E."/>
        </authorList>
    </citation>
    <scope>NUCLEOTIDE SEQUENCE [LARGE SCALE GENOMIC DNA]</scope>
    <source>
        <strain evidence="2 3">GP</strain>
    </source>
</reference>
<proteinExistence type="predicted"/>
<evidence type="ECO:0000313" key="2">
    <source>
        <dbReference type="EMBL" id="PPD57366.1"/>
    </source>
</evidence>
<gene>
    <name evidence="2" type="ORF">JP09_010020</name>
</gene>
<evidence type="ECO:0000256" key="1">
    <source>
        <dbReference type="SAM" id="MobiDB-lite"/>
    </source>
</evidence>
<organism evidence="2 3">
    <name type="scientific">Dehalogenimonas etheniformans</name>
    <dbReference type="NCBI Taxonomy" id="1536648"/>
    <lineage>
        <taxon>Bacteria</taxon>
        <taxon>Bacillati</taxon>
        <taxon>Chloroflexota</taxon>
        <taxon>Dehalococcoidia</taxon>
        <taxon>Dehalococcoidales</taxon>
        <taxon>Dehalococcoidaceae</taxon>
        <taxon>Dehalogenimonas</taxon>
    </lineage>
</organism>
<comment type="caution">
    <text evidence="2">The sequence shown here is derived from an EMBL/GenBank/DDBJ whole genome shotgun (WGS) entry which is preliminary data.</text>
</comment>
<keyword evidence="3" id="KW-1185">Reference proteome</keyword>
<feature type="region of interest" description="Disordered" evidence="1">
    <location>
        <begin position="251"/>
        <end position="320"/>
    </location>
</feature>
<protein>
    <submittedName>
        <fullName evidence="2">Uncharacterized protein</fullName>
    </submittedName>
</protein>
<accession>A0A2P5P501</accession>
<evidence type="ECO:0000313" key="3">
    <source>
        <dbReference type="Proteomes" id="UP000235653"/>
    </source>
</evidence>
<dbReference type="Proteomes" id="UP000235653">
    <property type="component" value="Unassembled WGS sequence"/>
</dbReference>
<dbReference type="EMBL" id="JQAN02000014">
    <property type="protein sequence ID" value="PPD57366.1"/>
    <property type="molecule type" value="Genomic_DNA"/>
</dbReference>